<keyword evidence="2" id="KW-0378">Hydrolase</keyword>
<organism evidence="2 3">
    <name type="scientific">Ferrovum myxofaciens</name>
    <dbReference type="NCBI Taxonomy" id="416213"/>
    <lineage>
        <taxon>Bacteria</taxon>
        <taxon>Pseudomonadati</taxon>
        <taxon>Pseudomonadota</taxon>
        <taxon>Betaproteobacteria</taxon>
        <taxon>Ferrovales</taxon>
        <taxon>Ferrovaceae</taxon>
        <taxon>Ferrovum</taxon>
    </lineage>
</organism>
<evidence type="ECO:0000256" key="1">
    <source>
        <dbReference type="SAM" id="MobiDB-lite"/>
    </source>
</evidence>
<protein>
    <submittedName>
        <fullName evidence="2">ClpXP protease specificity-enhancing factor</fullName>
    </submittedName>
</protein>
<reference evidence="2" key="1">
    <citation type="submission" date="2021-02" db="EMBL/GenBank/DDBJ databases">
        <title>Comparative genomics of Ferrovum myxofaciens strains, predominant extremophile bacteria forming large biofilm stalactites in acid mine ecosystems.</title>
        <authorList>
            <person name="Burkartova K."/>
            <person name="Ridl J."/>
            <person name="Pajer P."/>
            <person name="Falteisek L."/>
        </authorList>
    </citation>
    <scope>NUCLEOTIDE SEQUENCE</scope>
    <source>
        <strain evidence="2">MI1III</strain>
    </source>
</reference>
<dbReference type="Gene3D" id="2.30.30.220">
    <property type="entry name" value="SspB-like"/>
    <property type="match status" value="1"/>
</dbReference>
<gene>
    <name evidence="2" type="ORF">JZL65_08675</name>
</gene>
<dbReference type="GO" id="GO:0008233">
    <property type="term" value="F:peptidase activity"/>
    <property type="evidence" value="ECO:0007669"/>
    <property type="project" value="UniProtKB-KW"/>
</dbReference>
<dbReference type="RefSeq" id="WP_051862089.1">
    <property type="nucleotide sequence ID" value="NZ_CP053675.1"/>
</dbReference>
<feature type="compositionally biased region" description="Low complexity" evidence="1">
    <location>
        <begin position="170"/>
        <end position="179"/>
    </location>
</feature>
<dbReference type="EMBL" id="CP071137">
    <property type="protein sequence ID" value="QWY76581.1"/>
    <property type="molecule type" value="Genomic_DNA"/>
</dbReference>
<dbReference type="PANTHER" id="PTHR37486">
    <property type="entry name" value="STRINGENT STARVATION PROTEIN B"/>
    <property type="match status" value="1"/>
</dbReference>
<keyword evidence="2" id="KW-0645">Protease</keyword>
<dbReference type="AlphaFoldDB" id="A0A9E6SX61"/>
<dbReference type="InterPro" id="IPR036760">
    <property type="entry name" value="SspB-like_sf"/>
</dbReference>
<dbReference type="Proteomes" id="UP000683551">
    <property type="component" value="Chromosome"/>
</dbReference>
<feature type="region of interest" description="Disordered" evidence="1">
    <location>
        <begin position="97"/>
        <end position="179"/>
    </location>
</feature>
<evidence type="ECO:0000313" key="3">
    <source>
        <dbReference type="Proteomes" id="UP000683551"/>
    </source>
</evidence>
<proteinExistence type="predicted"/>
<dbReference type="GeneID" id="301709828"/>
<dbReference type="GO" id="GO:0045732">
    <property type="term" value="P:positive regulation of protein catabolic process"/>
    <property type="evidence" value="ECO:0007669"/>
    <property type="project" value="TreeGrafter"/>
</dbReference>
<name>A0A9E6SX61_9PROT</name>
<dbReference type="NCBIfam" id="NF008769">
    <property type="entry name" value="PRK11798.2-5"/>
    <property type="match status" value="1"/>
</dbReference>
<dbReference type="Pfam" id="PF04386">
    <property type="entry name" value="SspB"/>
    <property type="match status" value="1"/>
</dbReference>
<dbReference type="GO" id="GO:0006508">
    <property type="term" value="P:proteolysis"/>
    <property type="evidence" value="ECO:0007669"/>
    <property type="project" value="UniProtKB-KW"/>
</dbReference>
<dbReference type="OrthoDB" id="9797358at2"/>
<evidence type="ECO:0000313" key="2">
    <source>
        <dbReference type="EMBL" id="QWY76581.1"/>
    </source>
</evidence>
<dbReference type="PANTHER" id="PTHR37486:SF1">
    <property type="entry name" value="STRINGENT STARVATION PROTEIN B"/>
    <property type="match status" value="1"/>
</dbReference>
<sequence length="179" mass="19573">MSRSTKPYLARALWEWCEDNTMTPLLHVLVEGTGARVPLAFVKEGQIILNISNSATRQLSMNNGGIEFNARFNGKSEQVWVPWKAVLGLFSRETGEGMAFPPDEHEWDEASSTVSSVTEGPALSLAISRLSSEETEENPLQDSSSIREAKKTTGEGSVSAIESKKETSSTKKPTLTLVK</sequence>
<dbReference type="GO" id="GO:0005829">
    <property type="term" value="C:cytosol"/>
    <property type="evidence" value="ECO:0007669"/>
    <property type="project" value="TreeGrafter"/>
</dbReference>
<dbReference type="SUPFAM" id="SSF101738">
    <property type="entry name" value="SspB-like"/>
    <property type="match status" value="1"/>
</dbReference>
<accession>A0A9E6SX61</accession>
<dbReference type="InterPro" id="IPR007481">
    <property type="entry name" value="SspB"/>
</dbReference>
<dbReference type="GO" id="GO:0005840">
    <property type="term" value="C:ribosome"/>
    <property type="evidence" value="ECO:0007669"/>
    <property type="project" value="TreeGrafter"/>
</dbReference>